<evidence type="ECO:0000313" key="3">
    <source>
        <dbReference type="Proteomes" id="UP001189429"/>
    </source>
</evidence>
<evidence type="ECO:0000256" key="1">
    <source>
        <dbReference type="SAM" id="MobiDB-lite"/>
    </source>
</evidence>
<protein>
    <submittedName>
        <fullName evidence="2">Uncharacterized protein</fullName>
    </submittedName>
</protein>
<keyword evidence="3" id="KW-1185">Reference proteome</keyword>
<feature type="region of interest" description="Disordered" evidence="1">
    <location>
        <begin position="1144"/>
        <end position="1187"/>
    </location>
</feature>
<comment type="caution">
    <text evidence="2">The sequence shown here is derived from an EMBL/GenBank/DDBJ whole genome shotgun (WGS) entry which is preliminary data.</text>
</comment>
<sequence>MQYVRRRHLLSTATWSFSVPVGSSIARPIIQDVHPALRGDAPGPLHVAVPHQQVLNDISDWARDELKVAEGTTLVLLLPRLAASGCIACRTAVAGPPGVPAAAAERELGSPAAAPSGNRRAVAELLGRDGGRLARELLAASPALGGAVLAAAEAPPEGAPGCEAEEPSSGEACRHAGAAAPLPSKKEAAWLRRSLAALAALPRPAAPGPPPARRGLRPPPLGAVRPRGWLRRTLELSAAGLAGRLFEFYPPVRDSGFLAGDLPYALNGLVPLAAATGEARLTALCVEAVARVLSTRGADGWLGPDEWPGADADGGPERFVALSASIWARVPLLQGLAQFAEAAAEFGAAAAEWGGGAAALQCQAFAAVEGFVLALARRLDAGRCSLVAWSAARWPDLVATLGWLLSNPSGPGGRCEPLSDRTPSTVHALAWLARVQGYDWEGWFADGTFPEEALGRPNFSLYSHGVNNAVAVKWGAAWAARFGAGASARLSLHAWRQLQEHHGVPSGAFGADEHLAGSAPGRGTELCVVVESLRSLSEAYAALPSEPSLADDLELRVRVDASHQLRLATSASTAARRRAPTASDGQCSVVGRLQRRVSAALACLLSRSLQERLAFNALPAAVGVLAGRLGWLRQGAPEASAWRAPSRSCCNGWREAGCFQARVLALEEQLRRSEGPEVQRRLDALVPFLEEEVTARRRGVAPEHPRMEVIIRNVAMHVFGLPMAQLLGLSFKQLNGGVQRGAQRRSKQTIVDVVVEICEADAGVSRVAAGVPAPPLCSSAFRAEAPIFVPGAAAYPPPTGGDVEELLAALSEGPFEGEGQADVCIEEVHLDTIDGQNQGADSAPQAPLADEMAALEPLDALAQHGGAEADQVLRDEIDAAAHSLVELEGLLAAATAEATKAEGGSGIVEVPQAPLGYDIVAIGNMSVAEMNDHSGVRRPPGPWADKFVFDEGQSDGVSDAESSVDGDAYADLFVVDWRGRYVALCQSAADERTEPPTGEKLLAVVKQVGLEVALFSYKSVDRLIGDLLGHAEDLAPAAVGKPILEVALDHAVEENLPQQQTTEGQLDKRLAKALTMKVKEHLNESTQPLHKIFNKLEEKQQTQHKEMEDQLDKTLAEDSKNMKLQLLGSLQPLREVMKMQLLASPQPLHDVPHALEQEQEQLHATTEGQLDEKPDEAAVKKTKGAAA</sequence>
<accession>A0ABN9X5M0</accession>
<feature type="region of interest" description="Disordered" evidence="1">
    <location>
        <begin position="154"/>
        <end position="178"/>
    </location>
</feature>
<reference evidence="2" key="1">
    <citation type="submission" date="2023-10" db="EMBL/GenBank/DDBJ databases">
        <authorList>
            <person name="Chen Y."/>
            <person name="Shah S."/>
            <person name="Dougan E. K."/>
            <person name="Thang M."/>
            <person name="Chan C."/>
        </authorList>
    </citation>
    <scope>NUCLEOTIDE SEQUENCE [LARGE SCALE GENOMIC DNA]</scope>
</reference>
<name>A0ABN9X5M0_9DINO</name>
<gene>
    <name evidence="2" type="ORF">PCOR1329_LOCUS72481</name>
</gene>
<feature type="compositionally biased region" description="Basic and acidic residues" evidence="1">
    <location>
        <begin position="1170"/>
        <end position="1179"/>
    </location>
</feature>
<evidence type="ECO:0000313" key="2">
    <source>
        <dbReference type="EMBL" id="CAK0892984.1"/>
    </source>
</evidence>
<proteinExistence type="predicted"/>
<dbReference type="Proteomes" id="UP001189429">
    <property type="component" value="Unassembled WGS sequence"/>
</dbReference>
<organism evidence="2 3">
    <name type="scientific">Prorocentrum cordatum</name>
    <dbReference type="NCBI Taxonomy" id="2364126"/>
    <lineage>
        <taxon>Eukaryota</taxon>
        <taxon>Sar</taxon>
        <taxon>Alveolata</taxon>
        <taxon>Dinophyceae</taxon>
        <taxon>Prorocentrales</taxon>
        <taxon>Prorocentraceae</taxon>
        <taxon>Prorocentrum</taxon>
    </lineage>
</organism>
<dbReference type="EMBL" id="CAUYUJ010019693">
    <property type="protein sequence ID" value="CAK0892984.1"/>
    <property type="molecule type" value="Genomic_DNA"/>
</dbReference>